<dbReference type="PANTHER" id="PTHR12276">
    <property type="entry name" value="EPSIN/ENT-RELATED"/>
    <property type="match status" value="1"/>
</dbReference>
<dbReference type="InParanoid" id="A0A316VCM5"/>
<keyword evidence="3" id="KW-0963">Cytoplasm</keyword>
<dbReference type="AlphaFoldDB" id="A0A316VCM5"/>
<evidence type="ECO:0000256" key="3">
    <source>
        <dbReference type="ARBA" id="ARBA00022490"/>
    </source>
</evidence>
<dbReference type="GO" id="GO:0005543">
    <property type="term" value="F:phospholipid binding"/>
    <property type="evidence" value="ECO:0007669"/>
    <property type="project" value="TreeGrafter"/>
</dbReference>
<dbReference type="STRING" id="1280837.A0A316VCM5"/>
<dbReference type="SMART" id="SM00273">
    <property type="entry name" value="ENTH"/>
    <property type="match status" value="1"/>
</dbReference>
<dbReference type="EMBL" id="KZ819603">
    <property type="protein sequence ID" value="PWN35054.1"/>
    <property type="molecule type" value="Genomic_DNA"/>
</dbReference>
<keyword evidence="9" id="KW-1185">Reference proteome</keyword>
<evidence type="ECO:0000313" key="8">
    <source>
        <dbReference type="EMBL" id="PWN35054.1"/>
    </source>
</evidence>
<feature type="region of interest" description="Disordered" evidence="6">
    <location>
        <begin position="458"/>
        <end position="479"/>
    </location>
</feature>
<dbReference type="CDD" id="cd16991">
    <property type="entry name" value="ENTH_Ent1_Ent2"/>
    <property type="match status" value="1"/>
</dbReference>
<dbReference type="Pfam" id="PF01417">
    <property type="entry name" value="ENTH"/>
    <property type="match status" value="1"/>
</dbReference>
<feature type="compositionally biased region" description="Low complexity" evidence="6">
    <location>
        <begin position="357"/>
        <end position="375"/>
    </location>
</feature>
<dbReference type="GO" id="GO:0007015">
    <property type="term" value="P:actin filament organization"/>
    <property type="evidence" value="ECO:0007669"/>
    <property type="project" value="TreeGrafter"/>
</dbReference>
<organism evidence="8 9">
    <name type="scientific">Meira miltonrushii</name>
    <dbReference type="NCBI Taxonomy" id="1280837"/>
    <lineage>
        <taxon>Eukaryota</taxon>
        <taxon>Fungi</taxon>
        <taxon>Dikarya</taxon>
        <taxon>Basidiomycota</taxon>
        <taxon>Ustilaginomycotina</taxon>
        <taxon>Exobasidiomycetes</taxon>
        <taxon>Exobasidiales</taxon>
        <taxon>Brachybasidiaceae</taxon>
        <taxon>Meira</taxon>
    </lineage>
</organism>
<dbReference type="PROSITE" id="PS50330">
    <property type="entry name" value="UIM"/>
    <property type="match status" value="2"/>
</dbReference>
<evidence type="ECO:0000256" key="6">
    <source>
        <dbReference type="SAM" id="MobiDB-lite"/>
    </source>
</evidence>
<accession>A0A316VCM5</accession>
<dbReference type="GO" id="GO:0030276">
    <property type="term" value="F:clathrin binding"/>
    <property type="evidence" value="ECO:0007669"/>
    <property type="project" value="TreeGrafter"/>
</dbReference>
<feature type="compositionally biased region" description="Basic and acidic residues" evidence="6">
    <location>
        <begin position="182"/>
        <end position="207"/>
    </location>
</feature>
<keyword evidence="5" id="KW-0446">Lipid-binding</keyword>
<dbReference type="OrthoDB" id="4033880at2759"/>
<dbReference type="InterPro" id="IPR003903">
    <property type="entry name" value="UIM_dom"/>
</dbReference>
<keyword evidence="4" id="KW-0597">Phosphoprotein</keyword>
<dbReference type="SUPFAM" id="SSF48464">
    <property type="entry name" value="ENTH/VHS domain"/>
    <property type="match status" value="1"/>
</dbReference>
<dbReference type="GO" id="GO:0005886">
    <property type="term" value="C:plasma membrane"/>
    <property type="evidence" value="ECO:0007669"/>
    <property type="project" value="TreeGrafter"/>
</dbReference>
<dbReference type="RefSeq" id="XP_025355356.1">
    <property type="nucleotide sequence ID" value="XM_025498648.1"/>
</dbReference>
<evidence type="ECO:0000313" key="9">
    <source>
        <dbReference type="Proteomes" id="UP000245771"/>
    </source>
</evidence>
<dbReference type="InterPro" id="IPR008942">
    <property type="entry name" value="ENTH_VHS"/>
</dbReference>
<dbReference type="SMART" id="SM00726">
    <property type="entry name" value="UIM"/>
    <property type="match status" value="2"/>
</dbReference>
<dbReference type="FunFam" id="1.25.40.90:FF:000006">
    <property type="entry name" value="Clathrin interactor 1"/>
    <property type="match status" value="1"/>
</dbReference>
<dbReference type="FunCoup" id="A0A316VCM5">
    <property type="interactions" value="59"/>
</dbReference>
<dbReference type="PANTHER" id="PTHR12276:SF110">
    <property type="entry name" value="EPSIN-1-RELATED"/>
    <property type="match status" value="1"/>
</dbReference>
<evidence type="ECO:0000256" key="2">
    <source>
        <dbReference type="ARBA" id="ARBA00010130"/>
    </source>
</evidence>
<comment type="subcellular location">
    <subcellularLocation>
        <location evidence="1">Cytoplasm</location>
    </subcellularLocation>
</comment>
<gene>
    <name evidence="8" type="ORF">FA14DRAFT_160381</name>
</gene>
<feature type="region of interest" description="Disordered" evidence="6">
    <location>
        <begin position="148"/>
        <end position="207"/>
    </location>
</feature>
<dbReference type="Pfam" id="PF02809">
    <property type="entry name" value="UIM"/>
    <property type="match status" value="2"/>
</dbReference>
<comment type="similarity">
    <text evidence="2">Belongs to the epsin family.</text>
</comment>
<dbReference type="GO" id="GO:0005768">
    <property type="term" value="C:endosome"/>
    <property type="evidence" value="ECO:0007669"/>
    <property type="project" value="TreeGrafter"/>
</dbReference>
<dbReference type="Proteomes" id="UP000245771">
    <property type="component" value="Unassembled WGS sequence"/>
</dbReference>
<feature type="compositionally biased region" description="Basic and acidic residues" evidence="6">
    <location>
        <begin position="148"/>
        <end position="159"/>
    </location>
</feature>
<feature type="region of interest" description="Disordered" evidence="6">
    <location>
        <begin position="334"/>
        <end position="427"/>
    </location>
</feature>
<evidence type="ECO:0000256" key="5">
    <source>
        <dbReference type="ARBA" id="ARBA00023121"/>
    </source>
</evidence>
<dbReference type="GO" id="GO:0030125">
    <property type="term" value="C:clathrin vesicle coat"/>
    <property type="evidence" value="ECO:0007669"/>
    <property type="project" value="TreeGrafter"/>
</dbReference>
<proteinExistence type="inferred from homology"/>
<dbReference type="Gene3D" id="1.25.40.90">
    <property type="match status" value="1"/>
</dbReference>
<dbReference type="PROSITE" id="PS50942">
    <property type="entry name" value="ENTH"/>
    <property type="match status" value="1"/>
</dbReference>
<reference evidence="8 9" key="1">
    <citation type="journal article" date="2018" name="Mol. Biol. Evol.">
        <title>Broad Genomic Sampling Reveals a Smut Pathogenic Ancestry of the Fungal Clade Ustilaginomycotina.</title>
        <authorList>
            <person name="Kijpornyongpan T."/>
            <person name="Mondo S.J."/>
            <person name="Barry K."/>
            <person name="Sandor L."/>
            <person name="Lee J."/>
            <person name="Lipzen A."/>
            <person name="Pangilinan J."/>
            <person name="LaButti K."/>
            <person name="Hainaut M."/>
            <person name="Henrissat B."/>
            <person name="Grigoriev I.V."/>
            <person name="Spatafora J.W."/>
            <person name="Aime M.C."/>
        </authorList>
    </citation>
    <scope>NUCLEOTIDE SEQUENCE [LARGE SCALE GENOMIC DNA]</scope>
    <source>
        <strain evidence="8 9">MCA 3882</strain>
    </source>
</reference>
<evidence type="ECO:0000256" key="1">
    <source>
        <dbReference type="ARBA" id="ARBA00004496"/>
    </source>
</evidence>
<dbReference type="GeneID" id="37020429"/>
<sequence>MAMSNMSKSVVRTGKNYLKGFTGTQIKVRDATSNDPWGPSGTQMNELAQLSFNQNDFIEMMEIMDKRLNDKGKNWRHVFKTLTLLDYLLHAGSENVVIYFRDNIYIIKTLKEFQYVDDFGKDQGANVRQKAKDITNLLQDEARLREERRSRAHMRDRLSDGPPPPSNGLDFEDEEGKRRRRAAEDRRRAGQNREDDELKRAIEESKRMAAEEQARIRREATDEEELQRALALSKEEEEKRIRELEKKNETALFDDDFNMLDGPSHQYAQQQQYDMWGNPIYGMQAQYTSVNPYLQQQQTSYNPFFQQQMQLQAQQEAEYQRQMELQMAAQQYQHMMTQQQMPPQQPIQPQPTAFGSNNPFAFAQNNNQQQQQQQPPRQPALDMPPPMPAASSSVPIGDLLGDANEAPVAAQPAQPVAPATNKFTNDPRFKDLDRMLASGDGIDTFGNTGDLRFGHSQARGQAVGPQATGQAGNNPFFKV</sequence>
<dbReference type="GO" id="GO:0006897">
    <property type="term" value="P:endocytosis"/>
    <property type="evidence" value="ECO:0007669"/>
    <property type="project" value="TreeGrafter"/>
</dbReference>
<dbReference type="InterPro" id="IPR013809">
    <property type="entry name" value="ENTH"/>
</dbReference>
<protein>
    <submittedName>
        <fullName evidence="8">ENTH-domain-containing protein</fullName>
    </submittedName>
</protein>
<feature type="compositionally biased region" description="Pro residues" evidence="6">
    <location>
        <begin position="376"/>
        <end position="388"/>
    </location>
</feature>
<evidence type="ECO:0000256" key="4">
    <source>
        <dbReference type="ARBA" id="ARBA00022553"/>
    </source>
</evidence>
<feature type="domain" description="ENTH" evidence="7">
    <location>
        <begin position="16"/>
        <end position="148"/>
    </location>
</feature>
<feature type="compositionally biased region" description="Low complexity" evidence="6">
    <location>
        <begin position="406"/>
        <end position="419"/>
    </location>
</feature>
<evidence type="ECO:0000259" key="7">
    <source>
        <dbReference type="PROSITE" id="PS50942"/>
    </source>
</evidence>
<name>A0A316VCM5_9BASI</name>